<organism evidence="3 4">
    <name type="scientific">Toxocara canis</name>
    <name type="common">Canine roundworm</name>
    <dbReference type="NCBI Taxonomy" id="6265"/>
    <lineage>
        <taxon>Eukaryota</taxon>
        <taxon>Metazoa</taxon>
        <taxon>Ecdysozoa</taxon>
        <taxon>Nematoda</taxon>
        <taxon>Chromadorea</taxon>
        <taxon>Rhabditida</taxon>
        <taxon>Spirurina</taxon>
        <taxon>Ascaridomorpha</taxon>
        <taxon>Ascaridoidea</taxon>
        <taxon>Toxocaridae</taxon>
        <taxon>Toxocara</taxon>
    </lineage>
</organism>
<gene>
    <name evidence="2" type="ORF">TCNE_LOCUS14043</name>
</gene>
<accession>A0A183UZX3</accession>
<keyword evidence="3" id="KW-1185">Reference proteome</keyword>
<dbReference type="AlphaFoldDB" id="A0A183UZX3"/>
<reference evidence="4" key="1">
    <citation type="submission" date="2016-06" db="UniProtKB">
        <authorList>
            <consortium name="WormBaseParasite"/>
        </authorList>
    </citation>
    <scope>IDENTIFICATION</scope>
</reference>
<evidence type="ECO:0000313" key="2">
    <source>
        <dbReference type="EMBL" id="VDM45364.1"/>
    </source>
</evidence>
<keyword evidence="1" id="KW-1133">Transmembrane helix</keyword>
<protein>
    <submittedName>
        <fullName evidence="4">Transmembrane protein</fullName>
    </submittedName>
</protein>
<dbReference type="EMBL" id="UYWY01022031">
    <property type="protein sequence ID" value="VDM45364.1"/>
    <property type="molecule type" value="Genomic_DNA"/>
</dbReference>
<sequence>MHSTAGPMVLGSIFSIQRQLMNVSLPIESTTVPHVTLLRPFERPKDSVIPIVEFVLGTITYIYGMLAFRTLLLVMAGVHMEITCPSRVLHLYTLIVRLKKRRLWRR</sequence>
<keyword evidence="1" id="KW-0812">Transmembrane</keyword>
<proteinExistence type="predicted"/>
<keyword evidence="1" id="KW-0472">Membrane</keyword>
<name>A0A183UZX3_TOXCA</name>
<dbReference type="WBParaSite" id="TCNE_0001404301-mRNA-1">
    <property type="protein sequence ID" value="TCNE_0001404301-mRNA-1"/>
    <property type="gene ID" value="TCNE_0001404301"/>
</dbReference>
<feature type="transmembrane region" description="Helical" evidence="1">
    <location>
        <begin position="48"/>
        <end position="66"/>
    </location>
</feature>
<dbReference type="Proteomes" id="UP000050794">
    <property type="component" value="Unassembled WGS sequence"/>
</dbReference>
<reference evidence="2 3" key="2">
    <citation type="submission" date="2018-11" db="EMBL/GenBank/DDBJ databases">
        <authorList>
            <consortium name="Pathogen Informatics"/>
        </authorList>
    </citation>
    <scope>NUCLEOTIDE SEQUENCE [LARGE SCALE GENOMIC DNA]</scope>
</reference>
<evidence type="ECO:0000256" key="1">
    <source>
        <dbReference type="SAM" id="Phobius"/>
    </source>
</evidence>
<evidence type="ECO:0000313" key="4">
    <source>
        <dbReference type="WBParaSite" id="TCNE_0001404301-mRNA-1"/>
    </source>
</evidence>
<evidence type="ECO:0000313" key="3">
    <source>
        <dbReference type="Proteomes" id="UP000050794"/>
    </source>
</evidence>